<protein>
    <submittedName>
        <fullName evidence="9">DSBA oxidoreductase</fullName>
    </submittedName>
</protein>
<keyword evidence="4 7" id="KW-0812">Transmembrane</keyword>
<feature type="transmembrane region" description="Helical" evidence="7">
    <location>
        <begin position="228"/>
        <end position="246"/>
    </location>
</feature>
<feature type="transmembrane region" description="Helical" evidence="7">
    <location>
        <begin position="136"/>
        <end position="157"/>
    </location>
</feature>
<evidence type="ECO:0000256" key="6">
    <source>
        <dbReference type="ARBA" id="ARBA00023136"/>
    </source>
</evidence>
<reference evidence="9 10" key="1">
    <citation type="submission" date="2014-08" db="EMBL/GenBank/DDBJ databases">
        <title>Comparative genomics of the Paenibacillus odorifer group.</title>
        <authorList>
            <person name="den Bakker H.C."/>
            <person name="Tsai Y.-C."/>
            <person name="Martin N."/>
            <person name="Korlach J."/>
            <person name="Wiedmann M."/>
        </authorList>
    </citation>
    <scope>NUCLEOTIDE SEQUENCE [LARGE SCALE GENOMIC DNA]</scope>
    <source>
        <strain evidence="9 10">DSM 14472</strain>
    </source>
</reference>
<dbReference type="InterPro" id="IPR020846">
    <property type="entry name" value="MFS_dom"/>
</dbReference>
<comment type="subcellular location">
    <subcellularLocation>
        <location evidence="1">Cell membrane</location>
        <topology evidence="1">Multi-pass membrane protein</topology>
    </subcellularLocation>
</comment>
<dbReference type="PROSITE" id="PS50850">
    <property type="entry name" value="MFS"/>
    <property type="match status" value="1"/>
</dbReference>
<evidence type="ECO:0000256" key="3">
    <source>
        <dbReference type="ARBA" id="ARBA00022475"/>
    </source>
</evidence>
<keyword evidence="6 7" id="KW-0472">Membrane</keyword>
<feature type="transmembrane region" description="Helical" evidence="7">
    <location>
        <begin position="102"/>
        <end position="124"/>
    </location>
</feature>
<feature type="transmembrane region" description="Helical" evidence="7">
    <location>
        <begin position="331"/>
        <end position="350"/>
    </location>
</feature>
<keyword evidence="5 7" id="KW-1133">Transmembrane helix</keyword>
<evidence type="ECO:0000256" key="5">
    <source>
        <dbReference type="ARBA" id="ARBA00022989"/>
    </source>
</evidence>
<dbReference type="PANTHER" id="PTHR23501:SF191">
    <property type="entry name" value="VACUOLAR BASIC AMINO ACID TRANSPORTER 4"/>
    <property type="match status" value="1"/>
</dbReference>
<dbReference type="HOGENOM" id="CLU_000960_2_5_9"/>
<dbReference type="OrthoDB" id="9816041at2"/>
<feature type="transmembrane region" description="Helical" evidence="7">
    <location>
        <begin position="46"/>
        <end position="65"/>
    </location>
</feature>
<feature type="domain" description="Major facilitator superfamily (MFS) profile" evidence="8">
    <location>
        <begin position="12"/>
        <end position="490"/>
    </location>
</feature>
<dbReference type="Pfam" id="PF07690">
    <property type="entry name" value="MFS_1"/>
    <property type="match status" value="1"/>
</dbReference>
<feature type="transmembrane region" description="Helical" evidence="7">
    <location>
        <begin position="266"/>
        <end position="286"/>
    </location>
</feature>
<dbReference type="Proteomes" id="UP000029507">
    <property type="component" value="Chromosome"/>
</dbReference>
<organism evidence="9 10">
    <name type="scientific">Paenibacillus stellifer</name>
    <dbReference type="NCBI Taxonomy" id="169760"/>
    <lineage>
        <taxon>Bacteria</taxon>
        <taxon>Bacillati</taxon>
        <taxon>Bacillota</taxon>
        <taxon>Bacilli</taxon>
        <taxon>Bacillales</taxon>
        <taxon>Paenibacillaceae</taxon>
        <taxon>Paenibacillus</taxon>
    </lineage>
</organism>
<feature type="transmembrane region" description="Helical" evidence="7">
    <location>
        <begin position="196"/>
        <end position="216"/>
    </location>
</feature>
<feature type="transmembrane region" description="Helical" evidence="7">
    <location>
        <begin position="77"/>
        <end position="96"/>
    </location>
</feature>
<dbReference type="PANTHER" id="PTHR23501">
    <property type="entry name" value="MAJOR FACILITATOR SUPERFAMILY"/>
    <property type="match status" value="1"/>
</dbReference>
<feature type="transmembrane region" description="Helical" evidence="7">
    <location>
        <begin position="163"/>
        <end position="184"/>
    </location>
</feature>
<dbReference type="SUPFAM" id="SSF103473">
    <property type="entry name" value="MFS general substrate transporter"/>
    <property type="match status" value="2"/>
</dbReference>
<dbReference type="GO" id="GO:0022857">
    <property type="term" value="F:transmembrane transporter activity"/>
    <property type="evidence" value="ECO:0007669"/>
    <property type="project" value="InterPro"/>
</dbReference>
<keyword evidence="3" id="KW-1003">Cell membrane</keyword>
<dbReference type="FunFam" id="1.20.1720.10:FF:000004">
    <property type="entry name" value="EmrB/QacA family drug resistance transporter"/>
    <property type="match status" value="1"/>
</dbReference>
<feature type="transmembrane region" description="Helical" evidence="7">
    <location>
        <begin position="356"/>
        <end position="379"/>
    </location>
</feature>
<evidence type="ECO:0000256" key="1">
    <source>
        <dbReference type="ARBA" id="ARBA00004651"/>
    </source>
</evidence>
<evidence type="ECO:0000313" key="10">
    <source>
        <dbReference type="Proteomes" id="UP000029507"/>
    </source>
</evidence>
<dbReference type="Gene3D" id="1.20.1250.20">
    <property type="entry name" value="MFS general substrate transporter like domains"/>
    <property type="match status" value="1"/>
</dbReference>
<evidence type="ECO:0000256" key="2">
    <source>
        <dbReference type="ARBA" id="ARBA00022448"/>
    </source>
</evidence>
<dbReference type="KEGG" id="pste:PSTEL_03275"/>
<evidence type="ECO:0000256" key="4">
    <source>
        <dbReference type="ARBA" id="ARBA00022692"/>
    </source>
</evidence>
<evidence type="ECO:0000313" key="9">
    <source>
        <dbReference type="EMBL" id="AIQ62283.1"/>
    </source>
</evidence>
<feature type="transmembrane region" description="Helical" evidence="7">
    <location>
        <begin position="298"/>
        <end position="319"/>
    </location>
</feature>
<dbReference type="EMBL" id="CP009286">
    <property type="protein sequence ID" value="AIQ62283.1"/>
    <property type="molecule type" value="Genomic_DNA"/>
</dbReference>
<dbReference type="CDD" id="cd17502">
    <property type="entry name" value="MFS_Azr1_MDR_like"/>
    <property type="match status" value="1"/>
</dbReference>
<dbReference type="Gene3D" id="1.20.1720.10">
    <property type="entry name" value="Multidrug resistance protein D"/>
    <property type="match status" value="1"/>
</dbReference>
<accession>A0A089LSU5</accession>
<dbReference type="InterPro" id="IPR011701">
    <property type="entry name" value="MFS"/>
</dbReference>
<dbReference type="STRING" id="169760.PSTEL_03275"/>
<keyword evidence="10" id="KW-1185">Reference proteome</keyword>
<name>A0A089LSU5_9BACL</name>
<evidence type="ECO:0000259" key="8">
    <source>
        <dbReference type="PROSITE" id="PS50850"/>
    </source>
</evidence>
<dbReference type="GO" id="GO:0005886">
    <property type="term" value="C:plasma membrane"/>
    <property type="evidence" value="ECO:0007669"/>
    <property type="project" value="UniProtKB-SubCell"/>
</dbReference>
<proteinExistence type="predicted"/>
<evidence type="ECO:0000256" key="7">
    <source>
        <dbReference type="SAM" id="Phobius"/>
    </source>
</evidence>
<feature type="transmembrane region" description="Helical" evidence="7">
    <location>
        <begin position="467"/>
        <end position="485"/>
    </location>
</feature>
<dbReference type="AlphaFoldDB" id="A0A089LSU5"/>
<keyword evidence="2" id="KW-0813">Transport</keyword>
<gene>
    <name evidence="9" type="ORF">PSTEL_03275</name>
</gene>
<dbReference type="InterPro" id="IPR036259">
    <property type="entry name" value="MFS_trans_sf"/>
</dbReference>
<sequence length="508" mass="53456">MKLPRITERGLILTGVLLATFLAAIEGTVTGPAGPAIVGDFEGMQWLSWIFTAYLLAMAVTTPIFGKVSDLFGRKPVFLGGTAVFLAGSLLCGMSGSMEQLVAFRALQGIGAGALIPMTFTIIGDTYSIEERAKTQGLLSSVWGISSLVGPLLGGYVVEYLSWRWVFVFNLPFGLLAMLFIARFLKEKNVRRKTQIDGWGVLLFAVGMSALLFALSTGGQTYPWSSPLIITALAGAVVLLALFLAVERRVPEPMLPLNLFRVRNIAYSTGANLLVSTLIIGLSTYVPLWVQGVDGGSAAMSGLLLAPMSVGWMFGSVAGGRMILRAGSRRTAMLGLALIVAGAAGLALLSQGTPEFWLLLLTLLCGVGFGYCSTVFTIIAQSSVGREMRGASTALNTFTRSLGQTVGVAVFGSWLNLRIATLLENSASAGVSAEDVNRLLNGGEGASPAGSTNGILRTALEGGLHSLFLMMAVIAALSLLIAWGLHTGIPSQELEQGQEGDKLSVHEA</sequence>
<dbReference type="RefSeq" id="WP_038693437.1">
    <property type="nucleotide sequence ID" value="NZ_CP009286.1"/>
</dbReference>